<feature type="compositionally biased region" description="Basic residues" evidence="6">
    <location>
        <begin position="889"/>
        <end position="900"/>
    </location>
</feature>
<feature type="transmembrane region" description="Helical" evidence="7">
    <location>
        <begin position="577"/>
        <end position="599"/>
    </location>
</feature>
<dbReference type="InterPro" id="IPR004477">
    <property type="entry name" value="ComEC_N"/>
</dbReference>
<feature type="transmembrane region" description="Helical" evidence="7">
    <location>
        <begin position="446"/>
        <end position="463"/>
    </location>
</feature>
<evidence type="ECO:0000256" key="3">
    <source>
        <dbReference type="ARBA" id="ARBA00022692"/>
    </source>
</evidence>
<dbReference type="Proteomes" id="UP000618733">
    <property type="component" value="Unassembled WGS sequence"/>
</dbReference>
<keyword evidence="4 7" id="KW-1133">Transmembrane helix</keyword>
<feature type="compositionally biased region" description="Low complexity" evidence="6">
    <location>
        <begin position="1"/>
        <end position="19"/>
    </location>
</feature>
<sequence>MRSPGSGRNSSNDSGNGSSCERGFRGCGRPRGARVPSWPVAAPRPGTRRVGGLRAGRVRARIGPLARDAGRGGRARSLRARAPSQPGASAAPRSDRRGPARPRVPSACGGAGAGRSRARQCGARASSSGILRHGGELSPGAGGERGPSRDGAGCAGRRAGSAPGHGAGPHRNRIRRRARDRVVRSVRARVVATRTRAASRTRAGRAGAGLEQRRARHEILIEGTVVQLEPQSAHAFGIRATRVSRAGTGSGLDQGWADRVEAAVSEWLQGVRSDLVTAAQRIPGAQLVPGFAIGNTDLVSADTEAKLRATSLLHLMAVSGANCALVTGTAVWCLSWLRVPRRARILCAGIVLAAFIALVGPDQSVQRAAVMAAVLLVAQFGGRAPHSLPALAAAILVLLTADPWQALAPGFGLSVAATGGILLLVPRLDAGMARFVRLPAAIRKPLVVAMAAELSVAPILLTLDDGLPLAGVVANVVAGLAAPLGTGLGLLAAVILPISEACALPLLHLAALASRWVTATAEVASSLPLARIPWPGGWGGAALLVGIVVSGWGAHLVRRAGLLGRGPWMPTPLLSGLRLAVVAALAAAAIGGFAGPTVVGPLTATLSTPRDWRIVACDIGQGDAVALRGGGPGGPVMLVDTGDDEQKLTRCLERFGIDRIELLVLTHDDRDHVGALPAVADRCARAMISIPSREHLDRRPLVNQLERFALPFTQGYAGRSGSLPSDGAEHGILWEVLAPPETPTPAETNAASQIMRVRVDGLTALMLADSGREQHRALLRAGADLAADVVKVAHHGSSDQDPRVLEASGAALGLISVGADNSYGHPTRGALEGLARAGIRALRTDQYGSIAVSGRSGALDVWVEHPDGAQGGRDEYVPHPSRGGAIQPHQRRVPLRRRSRDRLSRCSEIKTASGKNSRSGGSLGFYLQERSSLLAVQHSPPASKRMPSSRRWRIVSPASRQRMVPKPRAPAAGSSTREANTRPRSHRCPRARRKHRPRQTRPRWNSGRSSTGTRSERAREPCASSGSILLSAASADTATHPR</sequence>
<feature type="compositionally biased region" description="Low complexity" evidence="6">
    <location>
        <begin position="149"/>
        <end position="164"/>
    </location>
</feature>
<dbReference type="PANTHER" id="PTHR30619">
    <property type="entry name" value="DNA INTERNALIZATION/COMPETENCE PROTEIN COMEC/REC2"/>
    <property type="match status" value="1"/>
</dbReference>
<evidence type="ECO:0000313" key="11">
    <source>
        <dbReference type="Proteomes" id="UP000618733"/>
    </source>
</evidence>
<name>A0A934QCD1_9MICO</name>
<keyword evidence="11" id="KW-1185">Reference proteome</keyword>
<feature type="transmembrane region" description="Helical" evidence="7">
    <location>
        <begin position="501"/>
        <end position="518"/>
    </location>
</feature>
<gene>
    <name evidence="10" type="ORF">JD292_03625</name>
</gene>
<feature type="transmembrane region" description="Helical" evidence="7">
    <location>
        <begin position="406"/>
        <end position="425"/>
    </location>
</feature>
<comment type="caution">
    <text evidence="10">The sequence shown here is derived from an EMBL/GenBank/DDBJ whole genome shotgun (WGS) entry which is preliminary data.</text>
</comment>
<feature type="compositionally biased region" description="Basic residues" evidence="6">
    <location>
        <begin position="983"/>
        <end position="1001"/>
    </location>
</feature>
<evidence type="ECO:0000256" key="4">
    <source>
        <dbReference type="ARBA" id="ARBA00022989"/>
    </source>
</evidence>
<evidence type="ECO:0000256" key="1">
    <source>
        <dbReference type="ARBA" id="ARBA00004651"/>
    </source>
</evidence>
<dbReference type="InterPro" id="IPR036866">
    <property type="entry name" value="RibonucZ/Hydroxyglut_hydro"/>
</dbReference>
<accession>A0A934QCD1</accession>
<evidence type="ECO:0000313" key="10">
    <source>
        <dbReference type="EMBL" id="MBK0421171.1"/>
    </source>
</evidence>
<dbReference type="NCBIfam" id="TIGR00360">
    <property type="entry name" value="ComEC_N-term"/>
    <property type="match status" value="1"/>
</dbReference>
<organism evidence="10 11">
    <name type="scientific">Leucobacter edaphi</name>
    <dbReference type="NCBI Taxonomy" id="2796472"/>
    <lineage>
        <taxon>Bacteria</taxon>
        <taxon>Bacillati</taxon>
        <taxon>Actinomycetota</taxon>
        <taxon>Actinomycetes</taxon>
        <taxon>Micrococcales</taxon>
        <taxon>Microbacteriaceae</taxon>
        <taxon>Leucobacter</taxon>
    </lineage>
</organism>
<feature type="region of interest" description="Disordered" evidence="6">
    <location>
        <begin position="936"/>
        <end position="1042"/>
    </location>
</feature>
<feature type="compositionally biased region" description="Low complexity" evidence="6">
    <location>
        <begin position="1023"/>
        <end position="1035"/>
    </location>
</feature>
<evidence type="ECO:0000256" key="7">
    <source>
        <dbReference type="SAM" id="Phobius"/>
    </source>
</evidence>
<feature type="transmembrane region" description="Helical" evidence="7">
    <location>
        <begin position="343"/>
        <end position="360"/>
    </location>
</feature>
<keyword evidence="5 7" id="KW-0472">Membrane</keyword>
<feature type="transmembrane region" description="Helical" evidence="7">
    <location>
        <begin position="312"/>
        <end position="337"/>
    </location>
</feature>
<evidence type="ECO:0000256" key="6">
    <source>
        <dbReference type="SAM" id="MobiDB-lite"/>
    </source>
</evidence>
<dbReference type="SUPFAM" id="SSF56281">
    <property type="entry name" value="Metallo-hydrolase/oxidoreductase"/>
    <property type="match status" value="1"/>
</dbReference>
<feature type="compositionally biased region" description="Low complexity" evidence="6">
    <location>
        <begin position="119"/>
        <end position="129"/>
    </location>
</feature>
<dbReference type="PANTHER" id="PTHR30619:SF1">
    <property type="entry name" value="RECOMBINATION PROTEIN 2"/>
    <property type="match status" value="1"/>
</dbReference>
<dbReference type="Pfam" id="PF03772">
    <property type="entry name" value="Competence"/>
    <property type="match status" value="1"/>
</dbReference>
<feature type="transmembrane region" description="Helical" evidence="7">
    <location>
        <begin position="538"/>
        <end position="557"/>
    </location>
</feature>
<dbReference type="CDD" id="cd07731">
    <property type="entry name" value="ComA-like_MBL-fold"/>
    <property type="match status" value="1"/>
</dbReference>
<feature type="domain" description="Metallo-beta-lactamase" evidence="8">
    <location>
        <begin position="620"/>
        <end position="746"/>
    </location>
</feature>
<reference evidence="10" key="1">
    <citation type="submission" date="2020-12" db="EMBL/GenBank/DDBJ databases">
        <title>Leucobacter sp. CAS2, isolated from Chromium sludge.</title>
        <authorList>
            <person name="Xu Z."/>
        </authorList>
    </citation>
    <scope>NUCLEOTIDE SEQUENCE</scope>
    <source>
        <strain evidence="10">CSA2</strain>
    </source>
</reference>
<feature type="region of interest" description="Disordered" evidence="6">
    <location>
        <begin position="1"/>
        <end position="174"/>
    </location>
</feature>
<feature type="domain" description="ComEC/Rec2-related protein" evidence="9">
    <location>
        <begin position="293"/>
        <end position="550"/>
    </location>
</feature>
<dbReference type="EMBL" id="JAEHOI010000002">
    <property type="protein sequence ID" value="MBK0421171.1"/>
    <property type="molecule type" value="Genomic_DNA"/>
</dbReference>
<evidence type="ECO:0000259" key="8">
    <source>
        <dbReference type="Pfam" id="PF00753"/>
    </source>
</evidence>
<proteinExistence type="predicted"/>
<keyword evidence="3 7" id="KW-0812">Transmembrane</keyword>
<evidence type="ECO:0000259" key="9">
    <source>
        <dbReference type="Pfam" id="PF03772"/>
    </source>
</evidence>
<feature type="transmembrane region" description="Helical" evidence="7">
    <location>
        <begin position="469"/>
        <end position="494"/>
    </location>
</feature>
<dbReference type="InterPro" id="IPR001279">
    <property type="entry name" value="Metallo-B-lactamas"/>
</dbReference>
<keyword evidence="2" id="KW-1003">Cell membrane</keyword>
<dbReference type="Pfam" id="PF00753">
    <property type="entry name" value="Lactamase_B"/>
    <property type="match status" value="1"/>
</dbReference>
<feature type="region of interest" description="Disordered" evidence="6">
    <location>
        <begin position="869"/>
        <end position="923"/>
    </location>
</feature>
<comment type="subcellular location">
    <subcellularLocation>
        <location evidence="1">Cell membrane</location>
        <topology evidence="1">Multi-pass membrane protein</topology>
    </subcellularLocation>
</comment>
<evidence type="ECO:0000256" key="2">
    <source>
        <dbReference type="ARBA" id="ARBA00022475"/>
    </source>
</evidence>
<dbReference type="InterPro" id="IPR035681">
    <property type="entry name" value="ComA-like_MBL"/>
</dbReference>
<dbReference type="InterPro" id="IPR052159">
    <property type="entry name" value="Competence_DNA_uptake"/>
</dbReference>
<evidence type="ECO:0000256" key="5">
    <source>
        <dbReference type="ARBA" id="ARBA00023136"/>
    </source>
</evidence>
<dbReference type="AlphaFoldDB" id="A0A934QCD1"/>
<protein>
    <submittedName>
        <fullName evidence="10">ComEC/Rec2 family competence protein</fullName>
    </submittedName>
</protein>
<dbReference type="Gene3D" id="3.60.15.10">
    <property type="entry name" value="Ribonuclease Z/Hydroxyacylglutathione hydrolase-like"/>
    <property type="match status" value="1"/>
</dbReference>
<feature type="compositionally biased region" description="Low complexity" evidence="6">
    <location>
        <begin position="1002"/>
        <end position="1013"/>
    </location>
</feature>
<dbReference type="GO" id="GO:0005886">
    <property type="term" value="C:plasma membrane"/>
    <property type="evidence" value="ECO:0007669"/>
    <property type="project" value="UniProtKB-SubCell"/>
</dbReference>